<accession>A0A1I1AJC6</accession>
<dbReference type="OrthoDB" id="2103884at2"/>
<evidence type="ECO:0000313" key="1">
    <source>
        <dbReference type="EMBL" id="SFB38114.1"/>
    </source>
</evidence>
<keyword evidence="2" id="KW-1185">Reference proteome</keyword>
<organism evidence="1 2">
    <name type="scientific">Clostridium frigidicarnis</name>
    <dbReference type="NCBI Taxonomy" id="84698"/>
    <lineage>
        <taxon>Bacteria</taxon>
        <taxon>Bacillati</taxon>
        <taxon>Bacillota</taxon>
        <taxon>Clostridia</taxon>
        <taxon>Eubacteriales</taxon>
        <taxon>Clostridiaceae</taxon>
        <taxon>Clostridium</taxon>
    </lineage>
</organism>
<dbReference type="EMBL" id="FOKI01000038">
    <property type="protein sequence ID" value="SFB38114.1"/>
    <property type="molecule type" value="Genomic_DNA"/>
</dbReference>
<name>A0A1I1AJC6_9CLOT</name>
<protein>
    <submittedName>
        <fullName evidence="1">Uncharacterized protein</fullName>
    </submittedName>
</protein>
<reference evidence="1 2" key="1">
    <citation type="submission" date="2016-10" db="EMBL/GenBank/DDBJ databases">
        <authorList>
            <person name="de Groot N.N."/>
        </authorList>
    </citation>
    <scope>NUCLEOTIDE SEQUENCE [LARGE SCALE GENOMIC DNA]</scope>
    <source>
        <strain evidence="1 2">DSM 12271</strain>
    </source>
</reference>
<gene>
    <name evidence="1" type="ORF">SAMN04488528_103831</name>
</gene>
<evidence type="ECO:0000313" key="2">
    <source>
        <dbReference type="Proteomes" id="UP000198619"/>
    </source>
</evidence>
<dbReference type="RefSeq" id="WP_090042768.1">
    <property type="nucleotide sequence ID" value="NZ_FOKI01000038.1"/>
</dbReference>
<proteinExistence type="predicted"/>
<sequence>MEDRKLLIKKKTALSKVKRNLEQFKSFEIIDIIEAESEEISNYREQIEELNHYSYPKVAVRKLNKNSEIMIEWFFQEISTLKDNSIWTMPFDEMGIWWVKVKVINCKEAIEQLWDIGEICIIEQETKKCFYIQIDEDNCYIVFKQLQ</sequence>
<dbReference type="AlphaFoldDB" id="A0A1I1AJC6"/>
<dbReference type="Proteomes" id="UP000198619">
    <property type="component" value="Unassembled WGS sequence"/>
</dbReference>